<dbReference type="InterPro" id="IPR011011">
    <property type="entry name" value="Znf_FYVE_PHD"/>
</dbReference>
<organism evidence="2 3">
    <name type="scientific">Ridgeia piscesae</name>
    <name type="common">Tubeworm</name>
    <dbReference type="NCBI Taxonomy" id="27915"/>
    <lineage>
        <taxon>Eukaryota</taxon>
        <taxon>Metazoa</taxon>
        <taxon>Spiralia</taxon>
        <taxon>Lophotrochozoa</taxon>
        <taxon>Annelida</taxon>
        <taxon>Polychaeta</taxon>
        <taxon>Sedentaria</taxon>
        <taxon>Canalipalpata</taxon>
        <taxon>Sabellida</taxon>
        <taxon>Siboglinidae</taxon>
        <taxon>Ridgeia</taxon>
    </lineage>
</organism>
<feature type="signal peptide" evidence="1">
    <location>
        <begin position="1"/>
        <end position="17"/>
    </location>
</feature>
<dbReference type="SUPFAM" id="SSF57903">
    <property type="entry name" value="FYVE/PHD zinc finger"/>
    <property type="match status" value="1"/>
</dbReference>
<dbReference type="AlphaFoldDB" id="A0AAD9NWJ3"/>
<feature type="chain" id="PRO_5042102510" evidence="1">
    <location>
        <begin position="18"/>
        <end position="72"/>
    </location>
</feature>
<dbReference type="PANTHER" id="PTHR12618:SF20">
    <property type="entry name" value="PHD AND RING FINGER DOMAIN-CONTAINING PROTEIN 1"/>
    <property type="match status" value="1"/>
</dbReference>
<dbReference type="Gene3D" id="3.30.40.10">
    <property type="entry name" value="Zinc/RING finger domain, C3HC4 (zinc finger)"/>
    <property type="match status" value="1"/>
</dbReference>
<evidence type="ECO:0000256" key="1">
    <source>
        <dbReference type="SAM" id="SignalP"/>
    </source>
</evidence>
<dbReference type="EMBL" id="JAODUO010000295">
    <property type="protein sequence ID" value="KAK2183778.1"/>
    <property type="molecule type" value="Genomic_DNA"/>
</dbReference>
<evidence type="ECO:0000313" key="2">
    <source>
        <dbReference type="EMBL" id="KAK2183778.1"/>
    </source>
</evidence>
<dbReference type="PANTHER" id="PTHR12618">
    <property type="entry name" value="PHD AND RING FINGER DOMAIN-CONTAINING PROTEIN 1"/>
    <property type="match status" value="1"/>
</dbReference>
<dbReference type="InterPro" id="IPR047157">
    <property type="entry name" value="PHRF1/Atg35"/>
</dbReference>
<proteinExistence type="predicted"/>
<accession>A0AAD9NWJ3</accession>
<keyword evidence="1" id="KW-0732">Signal</keyword>
<dbReference type="InterPro" id="IPR013083">
    <property type="entry name" value="Znf_RING/FYVE/PHD"/>
</dbReference>
<protein>
    <submittedName>
        <fullName evidence="2">Uncharacterized protein</fullName>
    </submittedName>
</protein>
<comment type="caution">
    <text evidence="2">The sequence shown here is derived from an EMBL/GenBank/DDBJ whole genome shotgun (WGS) entry which is preliminary data.</text>
</comment>
<sequence length="72" mass="7957">MVLLPCAVLAQWSAVLAQWSAVLVLSGGAYIEVTDRRLELEEEVMEDHTYCEVCGQGNREDRLLLCDGCDLG</sequence>
<dbReference type="Proteomes" id="UP001209878">
    <property type="component" value="Unassembled WGS sequence"/>
</dbReference>
<reference evidence="2" key="1">
    <citation type="journal article" date="2023" name="Mol. Biol. Evol.">
        <title>Third-Generation Sequencing Reveals the Adaptive Role of the Epigenome in Three Deep-Sea Polychaetes.</title>
        <authorList>
            <person name="Perez M."/>
            <person name="Aroh O."/>
            <person name="Sun Y."/>
            <person name="Lan Y."/>
            <person name="Juniper S.K."/>
            <person name="Young C.R."/>
            <person name="Angers B."/>
            <person name="Qian P.Y."/>
        </authorList>
    </citation>
    <scope>NUCLEOTIDE SEQUENCE</scope>
    <source>
        <strain evidence="2">R07B-5</strain>
    </source>
</reference>
<gene>
    <name evidence="2" type="ORF">NP493_289g01052</name>
</gene>
<keyword evidence="3" id="KW-1185">Reference proteome</keyword>
<evidence type="ECO:0000313" key="3">
    <source>
        <dbReference type="Proteomes" id="UP001209878"/>
    </source>
</evidence>
<name>A0AAD9NWJ3_RIDPI</name>